<dbReference type="EMBL" id="JAJVKT010000006">
    <property type="protein sequence ID" value="MCE7508203.1"/>
    <property type="molecule type" value="Genomic_DNA"/>
</dbReference>
<evidence type="ECO:0000256" key="1">
    <source>
        <dbReference type="ARBA" id="ARBA00004418"/>
    </source>
</evidence>
<gene>
    <name evidence="4" type="ORF">LZG35_06100</name>
</gene>
<protein>
    <submittedName>
        <fullName evidence="4">Extracellular solute-binding protein</fullName>
    </submittedName>
</protein>
<evidence type="ECO:0000256" key="2">
    <source>
        <dbReference type="ARBA" id="ARBA00008520"/>
    </source>
</evidence>
<evidence type="ECO:0000313" key="5">
    <source>
        <dbReference type="Proteomes" id="UP001107961"/>
    </source>
</evidence>
<comment type="similarity">
    <text evidence="2">Belongs to the bacterial solute-binding protein 1 family.</text>
</comment>
<dbReference type="PANTHER" id="PTHR43649:SF12">
    <property type="entry name" value="DIACETYLCHITOBIOSE BINDING PROTEIN DASA"/>
    <property type="match status" value="1"/>
</dbReference>
<dbReference type="SUPFAM" id="SSF53850">
    <property type="entry name" value="Periplasmic binding protein-like II"/>
    <property type="match status" value="1"/>
</dbReference>
<dbReference type="InterPro" id="IPR006059">
    <property type="entry name" value="SBP"/>
</dbReference>
<dbReference type="Pfam" id="PF01547">
    <property type="entry name" value="SBP_bac_1"/>
    <property type="match status" value="1"/>
</dbReference>
<dbReference type="GO" id="GO:0042597">
    <property type="term" value="C:periplasmic space"/>
    <property type="evidence" value="ECO:0007669"/>
    <property type="project" value="UniProtKB-SubCell"/>
</dbReference>
<dbReference type="Gene3D" id="3.40.190.10">
    <property type="entry name" value="Periplasmic binding protein-like II"/>
    <property type="match status" value="2"/>
</dbReference>
<proteinExistence type="inferred from homology"/>
<feature type="chain" id="PRO_5040143024" evidence="3">
    <location>
        <begin position="29"/>
        <end position="469"/>
    </location>
</feature>
<comment type="caution">
    <text evidence="4">The sequence shown here is derived from an EMBL/GenBank/DDBJ whole genome shotgun (WGS) entry which is preliminary data.</text>
</comment>
<keyword evidence="5" id="KW-1185">Reference proteome</keyword>
<organism evidence="4 5">
    <name type="scientific">Alloalcanivorax xenomutans</name>
    <dbReference type="NCBI Taxonomy" id="1094342"/>
    <lineage>
        <taxon>Bacteria</taxon>
        <taxon>Pseudomonadati</taxon>
        <taxon>Pseudomonadota</taxon>
        <taxon>Gammaproteobacteria</taxon>
        <taxon>Oceanospirillales</taxon>
        <taxon>Alcanivoracaceae</taxon>
        <taxon>Alloalcanivorax</taxon>
    </lineage>
</organism>
<keyword evidence="3" id="KW-0732">Signal</keyword>
<feature type="signal peptide" evidence="3">
    <location>
        <begin position="1"/>
        <end position="28"/>
    </location>
</feature>
<reference evidence="4" key="1">
    <citation type="submission" date="2022-01" db="EMBL/GenBank/DDBJ databases">
        <authorList>
            <person name="Karlyshev A.V."/>
            <person name="Jaspars M."/>
        </authorList>
    </citation>
    <scope>NUCLEOTIDE SEQUENCE</scope>
    <source>
        <strain evidence="4">AGSA3-2</strain>
    </source>
</reference>
<accession>A0A9Q3W2U0</accession>
<name>A0A9Q3W2U0_9GAMM</name>
<dbReference type="PANTHER" id="PTHR43649">
    <property type="entry name" value="ARABINOSE-BINDING PROTEIN-RELATED"/>
    <property type="match status" value="1"/>
</dbReference>
<dbReference type="InterPro" id="IPR050490">
    <property type="entry name" value="Bact_solute-bd_prot1"/>
</dbReference>
<dbReference type="Proteomes" id="UP001107961">
    <property type="component" value="Unassembled WGS sequence"/>
</dbReference>
<evidence type="ECO:0000313" key="4">
    <source>
        <dbReference type="EMBL" id="MCE7508203.1"/>
    </source>
</evidence>
<sequence>MHKAKSKSMLAGLIASAAAICYGAPLHAQDWSYAEAGKPYAGTTIRVLDEITPLQETMRKLVPEFTEETGIKVEYELLSHGDVINRGQADLFSGRGNYDAIMVHGLQLGPLLAAKVLQPIDELKKNPALTNPDLGLDDLIEPANDSLVNHSGAQYGFLTWNYNQIYWARADLLTHPDEQAAFETRYGYPLAPAETMQEMRDIAEFFTRKSGETLAGETLRNDFYGIVLEGIPGGTTFTTVWEVFMNNWGGGVFDADGKPNLDTPENIAALQFWADLWKFAPPGQAEYSLIDVPTVMGNGIAAQSIAFSDFVLGVDRPDGGTYAGKFVYGGIPVNAENPEARSAGGEPSLMALSSHSKNKEATYLFMQWMVDKDTQAKLMEAGGGGVPIRHSSFDLDVMREADRQSLYKAMAASLQYVKAKPKTPSFFEIDNTMGPLVQQVGIGQLTAAEALKDGQRKVLSICSHCLLAE</sequence>
<dbReference type="AlphaFoldDB" id="A0A9Q3W2U0"/>
<comment type="subcellular location">
    <subcellularLocation>
        <location evidence="1">Periplasm</location>
    </subcellularLocation>
</comment>
<evidence type="ECO:0000256" key="3">
    <source>
        <dbReference type="SAM" id="SignalP"/>
    </source>
</evidence>
<dbReference type="RefSeq" id="WP_205475331.1">
    <property type="nucleotide sequence ID" value="NZ_CP012331.1"/>
</dbReference>